<dbReference type="Pfam" id="PF01370">
    <property type="entry name" value="Epimerase"/>
    <property type="match status" value="1"/>
</dbReference>
<protein>
    <submittedName>
        <fullName evidence="3">NAD-dependent epimerase/dehydratase family protein</fullName>
    </submittedName>
</protein>
<sequence length="304" mass="34339">MENKNILIIGAKGFIGSHVTDHFKQICGYNIYECDVMVDYIANNYFQLDPVNADFQEIFEEVNPGICINCSGAANVPDSLVHPYRDFLLNTANVYKMLEAIRKHSPDCRFINLSSAAVYGNPVSLPVKETDMAKPVSPYGNHKLHAEMICDEFYRFFNIKTCSVRIFSAYGEGLTKQLFWDLGQKASKDKTISLFGTGNESRDFIYVKDIARIIELIIHKASFNAECFNIGNGIEISIKEVAELFLQLLKWDGTLSFKGSARKGDPSNWKADISKIKSLGYTSSYTIETGLKNYIEWLVEKKLV</sequence>
<evidence type="ECO:0000313" key="3">
    <source>
        <dbReference type="EMBL" id="MBO9200145.1"/>
    </source>
</evidence>
<dbReference type="Proteomes" id="UP000677244">
    <property type="component" value="Unassembled WGS sequence"/>
</dbReference>
<keyword evidence="4" id="KW-1185">Reference proteome</keyword>
<dbReference type="PANTHER" id="PTHR43000">
    <property type="entry name" value="DTDP-D-GLUCOSE 4,6-DEHYDRATASE-RELATED"/>
    <property type="match status" value="1"/>
</dbReference>
<feature type="domain" description="NAD-dependent epimerase/dehydratase" evidence="2">
    <location>
        <begin position="6"/>
        <end position="231"/>
    </location>
</feature>
<comment type="caution">
    <text evidence="3">The sequence shown here is derived from an EMBL/GenBank/DDBJ whole genome shotgun (WGS) entry which is preliminary data.</text>
</comment>
<dbReference type="InterPro" id="IPR036291">
    <property type="entry name" value="NAD(P)-bd_dom_sf"/>
</dbReference>
<dbReference type="SUPFAM" id="SSF51735">
    <property type="entry name" value="NAD(P)-binding Rossmann-fold domains"/>
    <property type="match status" value="1"/>
</dbReference>
<evidence type="ECO:0000259" key="2">
    <source>
        <dbReference type="Pfam" id="PF01370"/>
    </source>
</evidence>
<evidence type="ECO:0000256" key="1">
    <source>
        <dbReference type="ARBA" id="ARBA00007637"/>
    </source>
</evidence>
<dbReference type="EMBL" id="JAGHKO010000001">
    <property type="protein sequence ID" value="MBO9200145.1"/>
    <property type="molecule type" value="Genomic_DNA"/>
</dbReference>
<dbReference type="RefSeq" id="WP_209138200.1">
    <property type="nucleotide sequence ID" value="NZ_JAGHKO010000001.1"/>
</dbReference>
<gene>
    <name evidence="3" type="ORF">J7I42_07745</name>
</gene>
<dbReference type="InterPro" id="IPR001509">
    <property type="entry name" value="Epimerase_deHydtase"/>
</dbReference>
<dbReference type="Gene3D" id="3.40.50.720">
    <property type="entry name" value="NAD(P)-binding Rossmann-like Domain"/>
    <property type="match status" value="1"/>
</dbReference>
<name>A0ABS3YQI7_9BACT</name>
<reference evidence="3 4" key="1">
    <citation type="submission" date="2021-03" db="EMBL/GenBank/DDBJ databases">
        <title>Assistant Professor.</title>
        <authorList>
            <person name="Huq M.A."/>
        </authorList>
    </citation>
    <scope>NUCLEOTIDE SEQUENCE [LARGE SCALE GENOMIC DNA]</scope>
    <source>
        <strain evidence="3 4">MAH-29</strain>
    </source>
</reference>
<evidence type="ECO:0000313" key="4">
    <source>
        <dbReference type="Proteomes" id="UP000677244"/>
    </source>
</evidence>
<proteinExistence type="inferred from homology"/>
<organism evidence="3 4">
    <name type="scientific">Niastella soli</name>
    <dbReference type="NCBI Taxonomy" id="2821487"/>
    <lineage>
        <taxon>Bacteria</taxon>
        <taxon>Pseudomonadati</taxon>
        <taxon>Bacteroidota</taxon>
        <taxon>Chitinophagia</taxon>
        <taxon>Chitinophagales</taxon>
        <taxon>Chitinophagaceae</taxon>
        <taxon>Niastella</taxon>
    </lineage>
</organism>
<comment type="similarity">
    <text evidence="1">Belongs to the NAD(P)-dependent epimerase/dehydratase family.</text>
</comment>
<accession>A0ABS3YQI7</accession>